<dbReference type="PANTHER" id="PTHR19288:SF46">
    <property type="entry name" value="HALOACID DEHALOGENASE-LIKE HYDROLASE DOMAIN-CONTAINING PROTEIN 2"/>
    <property type="match status" value="1"/>
</dbReference>
<keyword evidence="1" id="KW-0479">Metal-binding</keyword>
<dbReference type="GO" id="GO:0016787">
    <property type="term" value="F:hydrolase activity"/>
    <property type="evidence" value="ECO:0007669"/>
    <property type="project" value="UniProtKB-KW"/>
</dbReference>
<dbReference type="SUPFAM" id="SSF56784">
    <property type="entry name" value="HAD-like"/>
    <property type="match status" value="1"/>
</dbReference>
<name>A0ABS6K4C0_9FIRM</name>
<organism evidence="2 3">
    <name type="scientific">Diplocloster modestus</name>
    <dbReference type="NCBI Taxonomy" id="2850322"/>
    <lineage>
        <taxon>Bacteria</taxon>
        <taxon>Bacillati</taxon>
        <taxon>Bacillota</taxon>
        <taxon>Clostridia</taxon>
        <taxon>Lachnospirales</taxon>
        <taxon>Lachnospiraceae</taxon>
        <taxon>Diplocloster</taxon>
    </lineage>
</organism>
<evidence type="ECO:0000256" key="1">
    <source>
        <dbReference type="PIRNR" id="PIRNR000915"/>
    </source>
</evidence>
<comment type="function">
    <text evidence="1">Catalyzes the dephosphorylation of 2-6 carbon acid sugars in vitro.</text>
</comment>
<dbReference type="InterPro" id="IPR036412">
    <property type="entry name" value="HAD-like_sf"/>
</dbReference>
<proteinExistence type="inferred from homology"/>
<evidence type="ECO:0000313" key="3">
    <source>
        <dbReference type="Proteomes" id="UP001314681"/>
    </source>
</evidence>
<keyword evidence="1" id="KW-0460">Magnesium</keyword>
<keyword evidence="3" id="KW-1185">Reference proteome</keyword>
<protein>
    <recommendedName>
        <fullName evidence="1">Acid sugar phosphatase</fullName>
        <ecNumber evidence="1">3.1.3.-</ecNumber>
    </recommendedName>
</protein>
<dbReference type="RefSeq" id="WP_158355740.1">
    <property type="nucleotide sequence ID" value="NZ_JAHQCX010000003.1"/>
</dbReference>
<dbReference type="EMBL" id="JAHQCX010000003">
    <property type="protein sequence ID" value="MBU9725376.1"/>
    <property type="molecule type" value="Genomic_DNA"/>
</dbReference>
<dbReference type="InterPro" id="IPR023214">
    <property type="entry name" value="HAD_sf"/>
</dbReference>
<dbReference type="PIRSF" id="PIRSF000915">
    <property type="entry name" value="PGP-type_phosphatase"/>
    <property type="match status" value="1"/>
</dbReference>
<comment type="caution">
    <text evidence="2">The sequence shown here is derived from an EMBL/GenBank/DDBJ whole genome shotgun (WGS) entry which is preliminary data.</text>
</comment>
<gene>
    <name evidence="2" type="ORF">KTH90_05040</name>
</gene>
<accession>A0ABS6K4C0</accession>
<dbReference type="InterPro" id="IPR006357">
    <property type="entry name" value="HAD-SF_hydro_IIA"/>
</dbReference>
<dbReference type="Proteomes" id="UP001314681">
    <property type="component" value="Unassembled WGS sequence"/>
</dbReference>
<dbReference type="Pfam" id="PF13344">
    <property type="entry name" value="Hydrolase_6"/>
    <property type="match status" value="1"/>
</dbReference>
<comment type="similarity">
    <text evidence="1">Belongs to the HAD-like hydrolase superfamily. NagD family.</text>
</comment>
<reference evidence="2 3" key="1">
    <citation type="submission" date="2021-06" db="EMBL/GenBank/DDBJ databases">
        <title>Description of novel taxa of the family Lachnospiraceae.</title>
        <authorList>
            <person name="Chaplin A.V."/>
            <person name="Sokolova S.R."/>
            <person name="Pikina A.P."/>
            <person name="Korzhanova M."/>
            <person name="Belova V."/>
            <person name="Korostin D."/>
            <person name="Efimov B.A."/>
        </authorList>
    </citation>
    <scope>NUCLEOTIDE SEQUENCE [LARGE SCALE GENOMIC DNA]</scope>
    <source>
        <strain evidence="2 3">ASD4241</strain>
    </source>
</reference>
<dbReference type="EC" id="3.1.3.-" evidence="1"/>
<keyword evidence="2" id="KW-0378">Hydrolase</keyword>
<dbReference type="Gene3D" id="3.40.50.1000">
    <property type="entry name" value="HAD superfamily/HAD-like"/>
    <property type="match status" value="2"/>
</dbReference>
<sequence length="289" mass="32195">MLEKKKLFLFDIDGTIALGDELLPGTRALLDYITDIGGKALYITNNSTKSRKDYVKKFEKWDLAVPEEHFVTAAYAACLYLKERYDGRKLFVLGTRSFVQELKGWGLRVTEEVEPDTACVVVGYDNELNYGKLEKACELLFREEIDYVATNPDLCCPAPFGFIPDCGAICNMLYDAAGRRPEYIGKPNRKIVDICLEQTGFTGSETLVVGDRLYTDIACGIRAGVETCVLLTGEAKRKDLADTPFKPTYCFENVEELCRAVSFCSAAVRSPQGVFAQSEHLPATQKNVP</sequence>
<comment type="cofactor">
    <cofactor evidence="1">
        <name>Mg(2+)</name>
        <dbReference type="ChEBI" id="CHEBI:18420"/>
    </cofactor>
</comment>
<dbReference type="Pfam" id="PF13242">
    <property type="entry name" value="Hydrolase_like"/>
    <property type="match status" value="1"/>
</dbReference>
<dbReference type="NCBIfam" id="TIGR01460">
    <property type="entry name" value="HAD-SF-IIA"/>
    <property type="match status" value="1"/>
</dbReference>
<dbReference type="PANTHER" id="PTHR19288">
    <property type="entry name" value="4-NITROPHENYLPHOSPHATASE-RELATED"/>
    <property type="match status" value="1"/>
</dbReference>
<evidence type="ECO:0000313" key="2">
    <source>
        <dbReference type="EMBL" id="MBU9725376.1"/>
    </source>
</evidence>